<name>A0A644X3U4_9ZZZZ</name>
<dbReference type="EMBL" id="VSSQ01001720">
    <property type="protein sequence ID" value="MPM10637.1"/>
    <property type="molecule type" value="Genomic_DNA"/>
</dbReference>
<comment type="caution">
    <text evidence="1">The sequence shown here is derived from an EMBL/GenBank/DDBJ whole genome shotgun (WGS) entry which is preliminary data.</text>
</comment>
<gene>
    <name evidence="1" type="ORF">SDC9_56970</name>
</gene>
<sequence length="74" mass="8884">MEEIRVTIAEAAKMLDMHQMCLRIALRQGKFSYFGEAWKNDEKWSYYINKNRLDEYLGNKKVEKCEKIDSCNEE</sequence>
<dbReference type="AlphaFoldDB" id="A0A644X3U4"/>
<organism evidence="1">
    <name type="scientific">bioreactor metagenome</name>
    <dbReference type="NCBI Taxonomy" id="1076179"/>
    <lineage>
        <taxon>unclassified sequences</taxon>
        <taxon>metagenomes</taxon>
        <taxon>ecological metagenomes</taxon>
    </lineage>
</organism>
<protein>
    <recommendedName>
        <fullName evidence="2">Helix-turn-helix domain-containing protein</fullName>
    </recommendedName>
</protein>
<evidence type="ECO:0008006" key="2">
    <source>
        <dbReference type="Google" id="ProtNLM"/>
    </source>
</evidence>
<evidence type="ECO:0000313" key="1">
    <source>
        <dbReference type="EMBL" id="MPM10637.1"/>
    </source>
</evidence>
<accession>A0A644X3U4</accession>
<reference evidence="1" key="1">
    <citation type="submission" date="2019-08" db="EMBL/GenBank/DDBJ databases">
        <authorList>
            <person name="Kucharzyk K."/>
            <person name="Murdoch R.W."/>
            <person name="Higgins S."/>
            <person name="Loffler F."/>
        </authorList>
    </citation>
    <scope>NUCLEOTIDE SEQUENCE</scope>
</reference>
<proteinExistence type="predicted"/>